<comment type="caution">
    <text evidence="2">The sequence shown here is derived from an EMBL/GenBank/DDBJ whole genome shotgun (WGS) entry which is preliminary data.</text>
</comment>
<evidence type="ECO:0008006" key="4">
    <source>
        <dbReference type="Google" id="ProtNLM"/>
    </source>
</evidence>
<organism evidence="2 3">
    <name type="scientific">Streptosporangium longisporum</name>
    <dbReference type="NCBI Taxonomy" id="46187"/>
    <lineage>
        <taxon>Bacteria</taxon>
        <taxon>Bacillati</taxon>
        <taxon>Actinomycetota</taxon>
        <taxon>Actinomycetes</taxon>
        <taxon>Streptosporangiales</taxon>
        <taxon>Streptosporangiaceae</taxon>
        <taxon>Streptosporangium</taxon>
    </lineage>
</organism>
<evidence type="ECO:0000313" key="2">
    <source>
        <dbReference type="EMBL" id="GAA3021949.1"/>
    </source>
</evidence>
<dbReference type="PANTHER" id="PTHR46696:SF6">
    <property type="entry name" value="P450, PUTATIVE (EUROFUNG)-RELATED"/>
    <property type="match status" value="1"/>
</dbReference>
<name>A0ABP6KRA1_9ACTN</name>
<reference evidence="3" key="1">
    <citation type="journal article" date="2019" name="Int. J. Syst. Evol. Microbiol.">
        <title>The Global Catalogue of Microorganisms (GCM) 10K type strain sequencing project: providing services to taxonomists for standard genome sequencing and annotation.</title>
        <authorList>
            <consortium name="The Broad Institute Genomics Platform"/>
            <consortium name="The Broad Institute Genome Sequencing Center for Infectious Disease"/>
            <person name="Wu L."/>
            <person name="Ma J."/>
        </authorList>
    </citation>
    <scope>NUCLEOTIDE SEQUENCE [LARGE SCALE GENOMIC DNA]</scope>
    <source>
        <strain evidence="3">JCM 3106</strain>
    </source>
</reference>
<sequence length="170" mass="19349">MTLKFPFEWPPGARLPEELATLRDEPVVRAVMPSGDPVWLVTRHADVRAVLSDRRLSRNRERPGAPRMTVAARTKMFQNPKIDRDPPEHTRMRRLMTKAFTPARIERLEPYVKEVVAELLNRWREPPVDLVAEFALPLTLRVICRLLGVPVPTRSASAPGWARRGSTSAS</sequence>
<dbReference type="Proteomes" id="UP001499930">
    <property type="component" value="Unassembled WGS sequence"/>
</dbReference>
<evidence type="ECO:0000256" key="1">
    <source>
        <dbReference type="ARBA" id="ARBA00010617"/>
    </source>
</evidence>
<dbReference type="RefSeq" id="WP_344900100.1">
    <property type="nucleotide sequence ID" value="NZ_BAAAWD010000015.1"/>
</dbReference>
<dbReference type="SUPFAM" id="SSF48264">
    <property type="entry name" value="Cytochrome P450"/>
    <property type="match status" value="1"/>
</dbReference>
<dbReference type="PRINTS" id="PR00359">
    <property type="entry name" value="BP450"/>
</dbReference>
<comment type="similarity">
    <text evidence="1">Belongs to the cytochrome P450 family.</text>
</comment>
<keyword evidence="3" id="KW-1185">Reference proteome</keyword>
<protein>
    <recommendedName>
        <fullName evidence="4">Cytochrome P450</fullName>
    </recommendedName>
</protein>
<accession>A0ABP6KRA1</accession>
<gene>
    <name evidence="2" type="ORF">GCM10017559_53630</name>
</gene>
<dbReference type="EMBL" id="BAAAWD010000015">
    <property type="protein sequence ID" value="GAA3021949.1"/>
    <property type="molecule type" value="Genomic_DNA"/>
</dbReference>
<dbReference type="InterPro" id="IPR002397">
    <property type="entry name" value="Cyt_P450_B"/>
</dbReference>
<dbReference type="Gene3D" id="1.10.630.10">
    <property type="entry name" value="Cytochrome P450"/>
    <property type="match status" value="1"/>
</dbReference>
<dbReference type="PANTHER" id="PTHR46696">
    <property type="entry name" value="P450, PUTATIVE (EUROFUNG)-RELATED"/>
    <property type="match status" value="1"/>
</dbReference>
<evidence type="ECO:0000313" key="3">
    <source>
        <dbReference type="Proteomes" id="UP001499930"/>
    </source>
</evidence>
<dbReference type="InterPro" id="IPR036396">
    <property type="entry name" value="Cyt_P450_sf"/>
</dbReference>
<proteinExistence type="inferred from homology"/>